<dbReference type="EMBL" id="JABBXD010000001">
    <property type="protein sequence ID" value="MBD3584120.1"/>
    <property type="molecule type" value="Genomic_DNA"/>
</dbReference>
<organism evidence="1 2">
    <name type="scientific">Salinimonas profundi</name>
    <dbReference type="NCBI Taxonomy" id="2729140"/>
    <lineage>
        <taxon>Bacteria</taxon>
        <taxon>Pseudomonadati</taxon>
        <taxon>Pseudomonadota</taxon>
        <taxon>Gammaproteobacteria</taxon>
        <taxon>Alteromonadales</taxon>
        <taxon>Alteromonadaceae</taxon>
        <taxon>Alteromonas/Salinimonas group</taxon>
        <taxon>Salinimonas</taxon>
    </lineage>
</organism>
<reference evidence="1 2" key="1">
    <citation type="submission" date="2020-04" db="EMBL/GenBank/DDBJ databases">
        <title>Salinimonas sp. HHU 13199.</title>
        <authorList>
            <person name="Cui X."/>
            <person name="Zhang D."/>
        </authorList>
    </citation>
    <scope>NUCLEOTIDE SEQUENCE [LARGE SCALE GENOMIC DNA]</scope>
    <source>
        <strain evidence="1 2">HHU 13199</strain>
    </source>
</reference>
<dbReference type="NCBIfam" id="NF041366">
    <property type="entry name" value="GntA_guanitoxin"/>
    <property type="match status" value="1"/>
</dbReference>
<proteinExistence type="predicted"/>
<dbReference type="PANTHER" id="PTHR40045:SF1">
    <property type="entry name" value="YQCI_YCGG FAMILY PROTEIN"/>
    <property type="match status" value="1"/>
</dbReference>
<name>A0ABR8LJ59_9ALTE</name>
<keyword evidence="2" id="KW-1185">Reference proteome</keyword>
<accession>A0ABR8LJ59</accession>
<protein>
    <submittedName>
        <fullName evidence="1">YqcI/YcgG family protein</fullName>
    </submittedName>
</protein>
<evidence type="ECO:0000313" key="1">
    <source>
        <dbReference type="EMBL" id="MBD3584120.1"/>
    </source>
</evidence>
<gene>
    <name evidence="1" type="ORF">HHX48_00010</name>
</gene>
<dbReference type="InterPro" id="IPR014988">
    <property type="entry name" value="Uncharacterised_YqcI/YcgG"/>
</dbReference>
<dbReference type="RefSeq" id="WP_191021608.1">
    <property type="nucleotide sequence ID" value="NZ_JABBXD010000001.1"/>
</dbReference>
<dbReference type="PANTHER" id="PTHR40045">
    <property type="entry name" value="YCGG FAMILY PROTEIN"/>
    <property type="match status" value="1"/>
</dbReference>
<comment type="caution">
    <text evidence="1">The sequence shown here is derived from an EMBL/GenBank/DDBJ whole genome shotgun (WGS) entry which is preliminary data.</text>
</comment>
<dbReference type="Pfam" id="PF08892">
    <property type="entry name" value="YqcI_YcgG"/>
    <property type="match status" value="1"/>
</dbReference>
<evidence type="ECO:0000313" key="2">
    <source>
        <dbReference type="Proteomes" id="UP000624419"/>
    </source>
</evidence>
<dbReference type="Proteomes" id="UP000624419">
    <property type="component" value="Unassembled WGS sequence"/>
</dbReference>
<sequence length="228" mass="26795">MISLIESADSSVRDFISQTGFPCAGAKTALNRNQIKSKAFSTLDDATNNLEILHYLYQFIHDFSIDKHMYSSFVCVFDGPYDYTERYYEKLLWQKLQQLHDIDSRLYSWDSEVSSNPEHNDFSFSLGGEAFFIICLNPSSLRKSRRFEFPSIVFNLHQQFEKLRSEDKFDSFQQHIRQRDKIFNGQENPMLNNHGCDSEARQYSGRSLEPNWKCPLHVRQKTSYPNKI</sequence>